<reference evidence="1 2" key="1">
    <citation type="journal article" date="1992" name="Lakartidningen">
        <title>[Penicillin V and not amoxicillin is the first choice preparation in acute otitis].</title>
        <authorList>
            <person name="Kamme C."/>
            <person name="Lundgren K."/>
            <person name="Prellner K."/>
        </authorList>
    </citation>
    <scope>NUCLEOTIDE SEQUENCE [LARGE SCALE GENOMIC DNA]</scope>
    <source>
        <strain evidence="1 2">PC3939II</strain>
    </source>
</reference>
<name>A0A5C8FUU1_9SPIR</name>
<keyword evidence="1" id="KW-0540">Nuclease</keyword>
<keyword evidence="1" id="KW-0378">Hydrolase</keyword>
<dbReference type="Pfam" id="PF10117">
    <property type="entry name" value="McrBC"/>
    <property type="match status" value="1"/>
</dbReference>
<evidence type="ECO:0000313" key="2">
    <source>
        <dbReference type="Proteomes" id="UP000322307"/>
    </source>
</evidence>
<protein>
    <submittedName>
        <fullName evidence="1">Restriction endonuclease</fullName>
    </submittedName>
</protein>
<sequence>MNKCECDFCKENIAIYREHDEITCNLLKKSIIKSKYRNKLLTHFECKPLFSYFIGAFWLNDKKNEEEHYTKSVIIKPKIENIDFMRMFSKCFEYSTIIKDFDKIYNIGFDEEPINHKDNKLMPDLDILIAFHFLRMLEVELHNGLKKNFIRREENMKSKIKGKIQFSKHINKNIIKGREDKIYCSYLDYDINCLENRILKRALKICLSKIQNIKNSLYFYCISFFNEVSDELSYSEINHIKINPLYKRYKLLIELAIKIIKLKRYKDYCNENEAPPFWIDMSLLFEKYVYALMLDNIESKNILYQKQYMHGNFKPDFIIKGKYNYIADTKYKEIYNNNFDKSDINQLSGYARINNIIKEFSEDTQNYIPECLIIYPSNNENDNIIDIDKKEEIKGLVRFYKLGIKLPEK</sequence>
<dbReference type="AlphaFoldDB" id="A0A5C8FUU1"/>
<dbReference type="InterPro" id="IPR019292">
    <property type="entry name" value="McrC"/>
</dbReference>
<dbReference type="PANTHER" id="PTHR38733">
    <property type="entry name" value="PROTEIN MCRC"/>
    <property type="match status" value="1"/>
</dbReference>
<keyword evidence="1" id="KW-0255">Endonuclease</keyword>
<dbReference type="PANTHER" id="PTHR38733:SF1">
    <property type="entry name" value="TYPE IV METHYL-DIRECTED RESTRICTION ENZYME ECOKMCRBC"/>
    <property type="match status" value="1"/>
</dbReference>
<organism evidence="1 2">
    <name type="scientific">Brachyspira aalborgi</name>
    <dbReference type="NCBI Taxonomy" id="29522"/>
    <lineage>
        <taxon>Bacteria</taxon>
        <taxon>Pseudomonadati</taxon>
        <taxon>Spirochaetota</taxon>
        <taxon>Spirochaetia</taxon>
        <taxon>Brachyspirales</taxon>
        <taxon>Brachyspiraceae</taxon>
        <taxon>Brachyspira</taxon>
    </lineage>
</organism>
<comment type="caution">
    <text evidence="1">The sequence shown here is derived from an EMBL/GenBank/DDBJ whole genome shotgun (WGS) entry which is preliminary data.</text>
</comment>
<proteinExistence type="predicted"/>
<dbReference type="GO" id="GO:0004519">
    <property type="term" value="F:endonuclease activity"/>
    <property type="evidence" value="ECO:0007669"/>
    <property type="project" value="UniProtKB-KW"/>
</dbReference>
<gene>
    <name evidence="1" type="ORF">EPJ84_00120</name>
</gene>
<dbReference type="RefSeq" id="WP_147717157.1">
    <property type="nucleotide sequence ID" value="NZ_SAYE01000001.1"/>
</dbReference>
<evidence type="ECO:0000313" key="1">
    <source>
        <dbReference type="EMBL" id="TXJ53281.1"/>
    </source>
</evidence>
<dbReference type="Proteomes" id="UP000322307">
    <property type="component" value="Unassembled WGS sequence"/>
</dbReference>
<dbReference type="EMBL" id="SAYE01000001">
    <property type="protein sequence ID" value="TXJ53281.1"/>
    <property type="molecule type" value="Genomic_DNA"/>
</dbReference>
<accession>A0A5C8FUU1</accession>